<proteinExistence type="predicted"/>
<sequence>MEQSNISILTNRGKALEAASAAGGDPVVLAEFVVGDGNGQPVTPDAGQTALVREVYRGTISRLAVSPEQENQFIAYLSLPEGVGGFVIREVGLLTNNNELYAAGSCAAIEKPEKGVTATLEFRMAVSESAQITLQTATGEGLFLRQDMNLADVVDKDEAVNNLGLRETVNKARNALPSDGTAVAAEKLATPRNINGVPFDGTRDINITSGIQESTANQRYVTGVRLGAVKSYSPAGNWYTWTQNLGSGNVMTGIIVQDTGSNSADNIGGIYYRPLQYCINGTWVSASSI</sequence>
<dbReference type="EMBL" id="CP180600">
    <property type="protein sequence ID" value="XOW91864.1"/>
    <property type="molecule type" value="Genomic_DNA"/>
</dbReference>
<reference evidence="1" key="1">
    <citation type="submission" date="2025-01" db="EMBL/GenBank/DDBJ databases">
        <authorList>
            <person name="Sun R."/>
            <person name="Lian X."/>
        </authorList>
    </citation>
    <scope>NUCLEOTIDE SEQUENCE</scope>
    <source>
        <strain evidence="1">PS2Canimalfeces12</strain>
    </source>
</reference>
<evidence type="ECO:0000313" key="1">
    <source>
        <dbReference type="EMBL" id="XOW91864.1"/>
    </source>
</evidence>
<protein>
    <submittedName>
        <fullName evidence="1">Phage tail protein</fullName>
    </submittedName>
</protein>
<name>A0ACD5GBD7_ECOLX</name>
<accession>A0ACD5GBD7</accession>
<evidence type="ECO:0000313" key="2">
    <source>
        <dbReference type="Proteomes" id="UP001481170"/>
    </source>
</evidence>
<organism evidence="1 2">
    <name type="scientific">Escherichia coli</name>
    <dbReference type="NCBI Taxonomy" id="562"/>
    <lineage>
        <taxon>Bacteria</taxon>
        <taxon>Pseudomonadati</taxon>
        <taxon>Pseudomonadota</taxon>
        <taxon>Gammaproteobacteria</taxon>
        <taxon>Enterobacterales</taxon>
        <taxon>Enterobacteriaceae</taxon>
        <taxon>Escherichia</taxon>
    </lineage>
</organism>
<gene>
    <name evidence="1" type="ORF">ABTZ31_022115</name>
</gene>
<dbReference type="Proteomes" id="UP001481170">
    <property type="component" value="Chromosome"/>
</dbReference>